<sequence length="130" mass="14206">MRRPVASTMTQSVPVPVPVMVVVVPVSAVVRGSTAQAGPTATIVSPSTSRSPRKTALERVSSMVISRAFRQRVFICLLRFQARLSDPGDGVDEYGWVWWGVVTASEDDGVRPPDRWSRIGRHTGKTSARM</sequence>
<reference evidence="1 2" key="1">
    <citation type="submission" date="2017-04" db="EMBL/GenBank/DDBJ databases">
        <title>Comparative genome analysis of Subtercola boreus.</title>
        <authorList>
            <person name="Cho Y.-J."/>
            <person name="Cho A."/>
            <person name="Kim O.-S."/>
            <person name="Lee J.-I."/>
        </authorList>
    </citation>
    <scope>NUCLEOTIDE SEQUENCE [LARGE SCALE GENOMIC DNA]</scope>
    <source>
        <strain evidence="1 2">P27479</strain>
    </source>
</reference>
<accession>A0A3E0VR09</accession>
<dbReference type="Proteomes" id="UP000256541">
    <property type="component" value="Unassembled WGS sequence"/>
</dbReference>
<evidence type="ECO:0000313" key="1">
    <source>
        <dbReference type="EMBL" id="RFA12434.1"/>
    </source>
</evidence>
<dbReference type="EMBL" id="NBXB01000041">
    <property type="protein sequence ID" value="RFA12434.1"/>
    <property type="molecule type" value="Genomic_DNA"/>
</dbReference>
<evidence type="ECO:0000313" key="2">
    <source>
        <dbReference type="Proteomes" id="UP000256541"/>
    </source>
</evidence>
<protein>
    <submittedName>
        <fullName evidence="1">Uncharacterized protein</fullName>
    </submittedName>
</protein>
<dbReference type="AlphaFoldDB" id="A0A3E0VR09"/>
<gene>
    <name evidence="1" type="ORF">B7R22_14995</name>
</gene>
<organism evidence="1 2">
    <name type="scientific">Subtercola boreus</name>
    <dbReference type="NCBI Taxonomy" id="120213"/>
    <lineage>
        <taxon>Bacteria</taxon>
        <taxon>Bacillati</taxon>
        <taxon>Actinomycetota</taxon>
        <taxon>Actinomycetes</taxon>
        <taxon>Micrococcales</taxon>
        <taxon>Microbacteriaceae</taxon>
        <taxon>Subtercola</taxon>
    </lineage>
</organism>
<comment type="caution">
    <text evidence="1">The sequence shown here is derived from an EMBL/GenBank/DDBJ whole genome shotgun (WGS) entry which is preliminary data.</text>
</comment>
<proteinExistence type="predicted"/>
<name>A0A3E0VR09_9MICO</name>